<evidence type="ECO:0000313" key="3">
    <source>
        <dbReference type="EMBL" id="SPX53998.1"/>
    </source>
</evidence>
<evidence type="ECO:0000256" key="1">
    <source>
        <dbReference type="SAM" id="Phobius"/>
    </source>
</evidence>
<dbReference type="CDD" id="cd03509">
    <property type="entry name" value="DesA_FADS-like"/>
    <property type="match status" value="1"/>
</dbReference>
<feature type="transmembrane region" description="Helical" evidence="1">
    <location>
        <begin position="218"/>
        <end position="238"/>
    </location>
</feature>
<keyword evidence="1" id="KW-0812">Transmembrane</keyword>
<feature type="transmembrane region" description="Helical" evidence="1">
    <location>
        <begin position="40"/>
        <end position="60"/>
    </location>
</feature>
<feature type="domain" description="Fatty acid desaturase" evidence="2">
    <location>
        <begin position="65"/>
        <end position="292"/>
    </location>
</feature>
<evidence type="ECO:0000259" key="2">
    <source>
        <dbReference type="Pfam" id="PF00487"/>
    </source>
</evidence>
<organism evidence="3 4">
    <name type="scientific">Klebsiella pneumoniae</name>
    <dbReference type="NCBI Taxonomy" id="573"/>
    <lineage>
        <taxon>Bacteria</taxon>
        <taxon>Pseudomonadati</taxon>
        <taxon>Pseudomonadota</taxon>
        <taxon>Gammaproteobacteria</taxon>
        <taxon>Enterobacterales</taxon>
        <taxon>Enterobacteriaceae</taxon>
        <taxon>Klebsiella/Raoultella group</taxon>
        <taxon>Klebsiella</taxon>
        <taxon>Klebsiella pneumoniae complex</taxon>
    </lineage>
</organism>
<dbReference type="InterPro" id="IPR005804">
    <property type="entry name" value="FA_desaturase_dom"/>
</dbReference>
<dbReference type="Proteomes" id="UP000251123">
    <property type="component" value="Unassembled WGS sequence"/>
</dbReference>
<reference evidence="3 4" key="1">
    <citation type="submission" date="2018-06" db="EMBL/GenBank/DDBJ databases">
        <authorList>
            <consortium name="Pathogen Informatics"/>
            <person name="Doyle S."/>
        </authorList>
    </citation>
    <scope>NUCLEOTIDE SEQUENCE [LARGE SCALE GENOMIC DNA]</scope>
    <source>
        <strain evidence="3 4">NCTC9601</strain>
    </source>
</reference>
<feature type="transmembrane region" description="Helical" evidence="1">
    <location>
        <begin position="94"/>
        <end position="112"/>
    </location>
</feature>
<protein>
    <submittedName>
        <fullName evidence="3">Putative fatty acid desaturase</fullName>
    </submittedName>
</protein>
<dbReference type="AlphaFoldDB" id="A0A2X1QGR4"/>
<keyword evidence="1" id="KW-1133">Transmembrane helix</keyword>
<evidence type="ECO:0000313" key="4">
    <source>
        <dbReference type="Proteomes" id="UP000251123"/>
    </source>
</evidence>
<dbReference type="Pfam" id="PF00487">
    <property type="entry name" value="FA_desaturase"/>
    <property type="match status" value="1"/>
</dbReference>
<gene>
    <name evidence="3" type="ORF">NCTC9601_01131</name>
</gene>
<sequence length="338" mass="39499">MRQHGKVSEVTEKKTAVYVDDQQRILIRQLARSWLWRSELPTWLLIVTVYGGWFACVAGWRTLGLFPATLLLIWFTAWYMSLQHELIHGHPTRLAWFNQLLGTLPLAVWYPYGVYRDSHLAHHRNHLLTHPEDDPESYYVTAESWQRFSAWQRRLIHLRNTFWGRLLLAPMMDIIHTLNSALRAFLEGDRRAIAMWSLHLLLLTGLLTWMAAQGFSPLWFVLAVSYPALALTKVRSFLEHRAADDPLARSVINEAGLPWRALFLNLNYHAVHHDLPGVPWYALRQLYLHRQAAYLQRNQGFLVRGYGEWRRHFSRRGGGGERPSGLWRAGGRRTWLNA</sequence>
<dbReference type="GO" id="GO:0006629">
    <property type="term" value="P:lipid metabolic process"/>
    <property type="evidence" value="ECO:0007669"/>
    <property type="project" value="InterPro"/>
</dbReference>
<accession>A0A2X1QGR4</accession>
<keyword evidence="1" id="KW-0472">Membrane</keyword>
<proteinExistence type="predicted"/>
<dbReference type="EMBL" id="UASN01000013">
    <property type="protein sequence ID" value="SPX53998.1"/>
    <property type="molecule type" value="Genomic_DNA"/>
</dbReference>
<feature type="transmembrane region" description="Helical" evidence="1">
    <location>
        <begin position="66"/>
        <end position="82"/>
    </location>
</feature>
<name>A0A2X1QGR4_KLEPN</name>